<protein>
    <recommendedName>
        <fullName evidence="2">UPF0102 protein AUJ23_02185</fullName>
    </recommendedName>
</protein>
<comment type="similarity">
    <text evidence="1 2">Belongs to the UPF0102 family.</text>
</comment>
<dbReference type="InterPro" id="IPR011856">
    <property type="entry name" value="tRNA_endonuc-like_dom_sf"/>
</dbReference>
<sequence length="127" mass="14701">MPLTEKQKLGKWGEDEAVHFLLGKGYEILARNYNLPKKGEIDIVAWHNKNKTEKTLCFVEVKTRSTSDSSAERSVNKKKLSALFIVTRHFCLKNNIDISSTYIQFEQVSIYKVNNNVEIKHYEIPIV</sequence>
<accession>A0A1J4U8Y9</accession>
<dbReference type="STRING" id="1805238.AUJ23_02185"/>
<dbReference type="Pfam" id="PF02021">
    <property type="entry name" value="UPF0102"/>
    <property type="match status" value="1"/>
</dbReference>
<comment type="caution">
    <text evidence="3">The sequence shown here is derived from an EMBL/GenBank/DDBJ whole genome shotgun (WGS) entry which is preliminary data.</text>
</comment>
<reference evidence="3 4" key="1">
    <citation type="journal article" date="2016" name="Environ. Microbiol.">
        <title>Genomic resolution of a cold subsurface aquifer community provides metabolic insights for novel microbes adapted to high CO concentrations.</title>
        <authorList>
            <person name="Probst A.J."/>
            <person name="Castelle C.J."/>
            <person name="Singh A."/>
            <person name="Brown C.T."/>
            <person name="Anantharaman K."/>
            <person name="Sharon I."/>
            <person name="Hug L.A."/>
            <person name="Burstein D."/>
            <person name="Emerson J.B."/>
            <person name="Thomas B.C."/>
            <person name="Banfield J.F."/>
        </authorList>
    </citation>
    <scope>NUCLEOTIDE SEQUENCE [LARGE SCALE GENOMIC DNA]</scope>
    <source>
        <strain evidence="3">CG1_02_32_51</strain>
    </source>
</reference>
<dbReference type="Gene3D" id="3.40.1350.10">
    <property type="match status" value="1"/>
</dbReference>
<dbReference type="GO" id="GO:0003676">
    <property type="term" value="F:nucleic acid binding"/>
    <property type="evidence" value="ECO:0007669"/>
    <property type="project" value="InterPro"/>
</dbReference>
<dbReference type="InterPro" id="IPR011335">
    <property type="entry name" value="Restrct_endonuc-II-like"/>
</dbReference>
<evidence type="ECO:0000313" key="3">
    <source>
        <dbReference type="EMBL" id="OIO19253.1"/>
    </source>
</evidence>
<dbReference type="PANTHER" id="PTHR34039">
    <property type="entry name" value="UPF0102 PROTEIN YRAN"/>
    <property type="match status" value="1"/>
</dbReference>
<evidence type="ECO:0000256" key="1">
    <source>
        <dbReference type="ARBA" id="ARBA00006738"/>
    </source>
</evidence>
<proteinExistence type="inferred from homology"/>
<dbReference type="Proteomes" id="UP000181941">
    <property type="component" value="Unassembled WGS sequence"/>
</dbReference>
<organism evidence="3 4">
    <name type="scientific">Candidatus Magasanikbacteria bacterium CG1_02_32_51</name>
    <dbReference type="NCBI Taxonomy" id="1805238"/>
    <lineage>
        <taxon>Bacteria</taxon>
        <taxon>Candidatus Magasanikiibacteriota</taxon>
    </lineage>
</organism>
<name>A0A1J4U8Y9_9BACT</name>
<evidence type="ECO:0000313" key="4">
    <source>
        <dbReference type="Proteomes" id="UP000181941"/>
    </source>
</evidence>
<dbReference type="PANTHER" id="PTHR34039:SF1">
    <property type="entry name" value="UPF0102 PROTEIN YRAN"/>
    <property type="match status" value="1"/>
</dbReference>
<dbReference type="AlphaFoldDB" id="A0A1J4U8Y9"/>
<dbReference type="EMBL" id="MNVC01000024">
    <property type="protein sequence ID" value="OIO19253.1"/>
    <property type="molecule type" value="Genomic_DNA"/>
</dbReference>
<evidence type="ECO:0000256" key="2">
    <source>
        <dbReference type="HAMAP-Rule" id="MF_00048"/>
    </source>
</evidence>
<dbReference type="InterPro" id="IPR003509">
    <property type="entry name" value="UPF0102_YraN-like"/>
</dbReference>
<dbReference type="HAMAP" id="MF_00048">
    <property type="entry name" value="UPF0102"/>
    <property type="match status" value="1"/>
</dbReference>
<dbReference type="SUPFAM" id="SSF52980">
    <property type="entry name" value="Restriction endonuclease-like"/>
    <property type="match status" value="1"/>
</dbReference>
<gene>
    <name evidence="3" type="ORF">AUJ23_02185</name>
</gene>